<comment type="caution">
    <text evidence="1">The sequence shown here is derived from an EMBL/GenBank/DDBJ whole genome shotgun (WGS) entry which is preliminary data.</text>
</comment>
<reference evidence="1 2" key="1">
    <citation type="journal article" date="2019" name="Sci. Rep.">
        <title>Orb-weaving spider Araneus ventricosus genome elucidates the spidroin gene catalogue.</title>
        <authorList>
            <person name="Kono N."/>
            <person name="Nakamura H."/>
            <person name="Ohtoshi R."/>
            <person name="Moran D.A.P."/>
            <person name="Shinohara A."/>
            <person name="Yoshida Y."/>
            <person name="Fujiwara M."/>
            <person name="Mori M."/>
            <person name="Tomita M."/>
            <person name="Arakawa K."/>
        </authorList>
    </citation>
    <scope>NUCLEOTIDE SEQUENCE [LARGE SCALE GENOMIC DNA]</scope>
</reference>
<dbReference type="Proteomes" id="UP000499080">
    <property type="component" value="Unassembled WGS sequence"/>
</dbReference>
<organism evidence="1 2">
    <name type="scientific">Araneus ventricosus</name>
    <name type="common">Orbweaver spider</name>
    <name type="synonym">Epeira ventricosa</name>
    <dbReference type="NCBI Taxonomy" id="182803"/>
    <lineage>
        <taxon>Eukaryota</taxon>
        <taxon>Metazoa</taxon>
        <taxon>Ecdysozoa</taxon>
        <taxon>Arthropoda</taxon>
        <taxon>Chelicerata</taxon>
        <taxon>Arachnida</taxon>
        <taxon>Araneae</taxon>
        <taxon>Araneomorphae</taxon>
        <taxon>Entelegynae</taxon>
        <taxon>Araneoidea</taxon>
        <taxon>Araneidae</taxon>
        <taxon>Araneus</taxon>
    </lineage>
</organism>
<keyword evidence="2" id="KW-1185">Reference proteome</keyword>
<sequence length="98" mass="10973">MQTQRLSLWPLNVKGFCPAVGGILHMSPSPGTWLLPETFSLKTSQESISKLTAVYDSPFFLSAYLLPWCRIPGPDPPAMFYQLAWARSKSLLLPIYSL</sequence>
<gene>
    <name evidence="1" type="ORF">AVEN_118510_1</name>
</gene>
<dbReference type="EMBL" id="BGPR01065941">
    <property type="protein sequence ID" value="GBO40656.1"/>
    <property type="molecule type" value="Genomic_DNA"/>
</dbReference>
<protein>
    <submittedName>
        <fullName evidence="1">Uncharacterized protein</fullName>
    </submittedName>
</protein>
<evidence type="ECO:0000313" key="2">
    <source>
        <dbReference type="Proteomes" id="UP000499080"/>
    </source>
</evidence>
<accession>A0A4Y2WV36</accession>
<proteinExistence type="predicted"/>
<dbReference type="AlphaFoldDB" id="A0A4Y2WV36"/>
<evidence type="ECO:0000313" key="1">
    <source>
        <dbReference type="EMBL" id="GBO40656.1"/>
    </source>
</evidence>
<name>A0A4Y2WV36_ARAVE</name>